<keyword evidence="4" id="KW-1185">Reference proteome</keyword>
<feature type="region of interest" description="Disordered" evidence="1">
    <location>
        <begin position="76"/>
        <end position="268"/>
    </location>
</feature>
<dbReference type="Proteomes" id="UP001596004">
    <property type="component" value="Unassembled WGS sequence"/>
</dbReference>
<feature type="transmembrane region" description="Helical" evidence="2">
    <location>
        <begin position="337"/>
        <end position="354"/>
    </location>
</feature>
<organism evidence="3 4">
    <name type="scientific">Sphaerisporangium dianthi</name>
    <dbReference type="NCBI Taxonomy" id="1436120"/>
    <lineage>
        <taxon>Bacteria</taxon>
        <taxon>Bacillati</taxon>
        <taxon>Actinomycetota</taxon>
        <taxon>Actinomycetes</taxon>
        <taxon>Streptosporangiales</taxon>
        <taxon>Streptosporangiaceae</taxon>
        <taxon>Sphaerisporangium</taxon>
    </lineage>
</organism>
<proteinExistence type="predicted"/>
<sequence length="411" mass="42215">MIERADQLVLEYVSKVADAAHGVLRTDQRLDFVQRLRARIEEERRGSEDPAAVRKVLARFGDPSVVLQREVARLTGAEPEPARRAGGVHGARGQAASRPPFLSRLSSGPASSSGSPSPGSRASGSPSPGSSSPGSAASAQGPVPVHDAASAQGAPSGEAAAPPGGPAPAPVEEAATSVMPAVPVSGPAMTDEFGDSATEVLPAVTGDRPPRTPAPGAPGQRRRPSRAVRPLPRGAGSGARRASPRAVPRGVPPSGRFGRAAAMAAPRAADGRDASTVLTNERREVAGMALLLVSGLLLPLPLPYVAIFPIPVLVWAVGALTVLACDGWVFRDRIKGLLAPIAAYVFGGVLLGALRSPEAEGEGLAAFVNSFWHVSGLMFMLGAAGGVAWLAYRLFNPPPPPPRRQPLGVPR</sequence>
<dbReference type="EMBL" id="JBHSFP010000053">
    <property type="protein sequence ID" value="MFC4536683.1"/>
    <property type="molecule type" value="Genomic_DNA"/>
</dbReference>
<gene>
    <name evidence="3" type="ORF">ACFO60_38440</name>
</gene>
<dbReference type="RefSeq" id="WP_380851599.1">
    <property type="nucleotide sequence ID" value="NZ_JBHSFP010000053.1"/>
</dbReference>
<evidence type="ECO:0000313" key="3">
    <source>
        <dbReference type="EMBL" id="MFC4536683.1"/>
    </source>
</evidence>
<feature type="compositionally biased region" description="Low complexity" evidence="1">
    <location>
        <begin position="106"/>
        <end position="162"/>
    </location>
</feature>
<keyword evidence="2" id="KW-0812">Transmembrane</keyword>
<evidence type="ECO:0000313" key="4">
    <source>
        <dbReference type="Proteomes" id="UP001596004"/>
    </source>
</evidence>
<protein>
    <submittedName>
        <fullName evidence="3">Uncharacterized protein</fullName>
    </submittedName>
</protein>
<feature type="transmembrane region" description="Helical" evidence="2">
    <location>
        <begin position="312"/>
        <end position="330"/>
    </location>
</feature>
<evidence type="ECO:0000256" key="2">
    <source>
        <dbReference type="SAM" id="Phobius"/>
    </source>
</evidence>
<feature type="compositionally biased region" description="Low complexity" evidence="1">
    <location>
        <begin position="232"/>
        <end position="268"/>
    </location>
</feature>
<keyword evidence="2" id="KW-1133">Transmembrane helix</keyword>
<keyword evidence="2" id="KW-0472">Membrane</keyword>
<accession>A0ABV9CV62</accession>
<reference evidence="4" key="1">
    <citation type="journal article" date="2019" name="Int. J. Syst. Evol. Microbiol.">
        <title>The Global Catalogue of Microorganisms (GCM) 10K type strain sequencing project: providing services to taxonomists for standard genome sequencing and annotation.</title>
        <authorList>
            <consortium name="The Broad Institute Genomics Platform"/>
            <consortium name="The Broad Institute Genome Sequencing Center for Infectious Disease"/>
            <person name="Wu L."/>
            <person name="Ma J."/>
        </authorList>
    </citation>
    <scope>NUCLEOTIDE SEQUENCE [LARGE SCALE GENOMIC DNA]</scope>
    <source>
        <strain evidence="4">CGMCC 4.7132</strain>
    </source>
</reference>
<name>A0ABV9CV62_9ACTN</name>
<comment type="caution">
    <text evidence="3">The sequence shown here is derived from an EMBL/GenBank/DDBJ whole genome shotgun (WGS) entry which is preliminary data.</text>
</comment>
<evidence type="ECO:0000256" key="1">
    <source>
        <dbReference type="SAM" id="MobiDB-lite"/>
    </source>
</evidence>
<feature type="transmembrane region" description="Helical" evidence="2">
    <location>
        <begin position="374"/>
        <end position="395"/>
    </location>
</feature>